<dbReference type="EMBL" id="JANJYJ010000007">
    <property type="protein sequence ID" value="KAK3197841.1"/>
    <property type="molecule type" value="Genomic_DNA"/>
</dbReference>
<dbReference type="Proteomes" id="UP001281410">
    <property type="component" value="Unassembled WGS sequence"/>
</dbReference>
<reference evidence="1" key="1">
    <citation type="journal article" date="2023" name="Plant J.">
        <title>Genome sequences and population genomics provide insights into the demographic history, inbreeding, and mutation load of two 'living fossil' tree species of Dipteronia.</title>
        <authorList>
            <person name="Feng Y."/>
            <person name="Comes H.P."/>
            <person name="Chen J."/>
            <person name="Zhu S."/>
            <person name="Lu R."/>
            <person name="Zhang X."/>
            <person name="Li P."/>
            <person name="Qiu J."/>
            <person name="Olsen K.M."/>
            <person name="Qiu Y."/>
        </authorList>
    </citation>
    <scope>NUCLEOTIDE SEQUENCE</scope>
    <source>
        <strain evidence="1">NBL</strain>
    </source>
</reference>
<name>A0AAE0A0T2_9ROSI</name>
<sequence>MFPETWKADFFLSAITYKILQLVKRSSCVMKDVQRCCLILSNIITVPSGEGNSKLVD</sequence>
<organism evidence="1 2">
    <name type="scientific">Dipteronia sinensis</name>
    <dbReference type="NCBI Taxonomy" id="43782"/>
    <lineage>
        <taxon>Eukaryota</taxon>
        <taxon>Viridiplantae</taxon>
        <taxon>Streptophyta</taxon>
        <taxon>Embryophyta</taxon>
        <taxon>Tracheophyta</taxon>
        <taxon>Spermatophyta</taxon>
        <taxon>Magnoliopsida</taxon>
        <taxon>eudicotyledons</taxon>
        <taxon>Gunneridae</taxon>
        <taxon>Pentapetalae</taxon>
        <taxon>rosids</taxon>
        <taxon>malvids</taxon>
        <taxon>Sapindales</taxon>
        <taxon>Sapindaceae</taxon>
        <taxon>Hippocastanoideae</taxon>
        <taxon>Acereae</taxon>
        <taxon>Dipteronia</taxon>
    </lineage>
</organism>
<proteinExistence type="predicted"/>
<protein>
    <submittedName>
        <fullName evidence="1">Uncharacterized protein</fullName>
    </submittedName>
</protein>
<evidence type="ECO:0000313" key="2">
    <source>
        <dbReference type="Proteomes" id="UP001281410"/>
    </source>
</evidence>
<keyword evidence="2" id="KW-1185">Reference proteome</keyword>
<gene>
    <name evidence="1" type="ORF">Dsin_021256</name>
</gene>
<evidence type="ECO:0000313" key="1">
    <source>
        <dbReference type="EMBL" id="KAK3197841.1"/>
    </source>
</evidence>
<accession>A0AAE0A0T2</accession>
<comment type="caution">
    <text evidence="1">The sequence shown here is derived from an EMBL/GenBank/DDBJ whole genome shotgun (WGS) entry which is preliminary data.</text>
</comment>
<dbReference type="AlphaFoldDB" id="A0AAE0A0T2"/>